<dbReference type="CDD" id="cd00009">
    <property type="entry name" value="AAA"/>
    <property type="match status" value="1"/>
</dbReference>
<feature type="repeat" description="WD" evidence="3">
    <location>
        <begin position="1183"/>
        <end position="1217"/>
    </location>
</feature>
<dbReference type="PROSITE" id="PS00678">
    <property type="entry name" value="WD_REPEATS_1"/>
    <property type="match status" value="10"/>
</dbReference>
<feature type="repeat" description="WD" evidence="3">
    <location>
        <begin position="798"/>
        <end position="838"/>
    </location>
</feature>
<feature type="repeat" description="WD" evidence="3">
    <location>
        <begin position="932"/>
        <end position="966"/>
    </location>
</feature>
<dbReference type="Gene3D" id="2.130.10.10">
    <property type="entry name" value="YVTN repeat-like/Quinoprotein amine dehydrogenase"/>
    <property type="match status" value="4"/>
</dbReference>
<feature type="repeat" description="WD" evidence="3">
    <location>
        <begin position="757"/>
        <end position="798"/>
    </location>
</feature>
<dbReference type="Proteomes" id="UP001556367">
    <property type="component" value="Unassembled WGS sequence"/>
</dbReference>
<keyword evidence="6" id="KW-1185">Reference proteome</keyword>
<dbReference type="InterPro" id="IPR027417">
    <property type="entry name" value="P-loop_NTPase"/>
</dbReference>
<dbReference type="CDD" id="cd00200">
    <property type="entry name" value="WD40"/>
    <property type="match status" value="2"/>
</dbReference>
<feature type="repeat" description="WD" evidence="3">
    <location>
        <begin position="1140"/>
        <end position="1181"/>
    </location>
</feature>
<dbReference type="Pfam" id="PF24883">
    <property type="entry name" value="NPHP3_N"/>
    <property type="match status" value="1"/>
</dbReference>
<keyword evidence="2" id="KW-0677">Repeat</keyword>
<feature type="repeat" description="WD" evidence="3">
    <location>
        <begin position="1011"/>
        <end position="1052"/>
    </location>
</feature>
<dbReference type="InterPro" id="IPR019775">
    <property type="entry name" value="WD40_repeat_CS"/>
</dbReference>
<comment type="caution">
    <text evidence="5">The sequence shown here is derived from an EMBL/GenBank/DDBJ whole genome shotgun (WGS) entry which is preliminary data.</text>
</comment>
<dbReference type="InterPro" id="IPR036322">
    <property type="entry name" value="WD40_repeat_dom_sf"/>
</dbReference>
<dbReference type="PANTHER" id="PTHR19879:SF9">
    <property type="entry name" value="TRANSCRIPTION INITIATION FACTOR TFIID SUBUNIT 5"/>
    <property type="match status" value="1"/>
</dbReference>
<protein>
    <recommendedName>
        <fullName evidence="4">NACHT domain-containing protein</fullName>
    </recommendedName>
</protein>
<evidence type="ECO:0000259" key="4">
    <source>
        <dbReference type="PROSITE" id="PS50837"/>
    </source>
</evidence>
<dbReference type="PROSITE" id="PS50082">
    <property type="entry name" value="WD_REPEATS_2"/>
    <property type="match status" value="14"/>
</dbReference>
<dbReference type="SUPFAM" id="SSF50978">
    <property type="entry name" value="WD40 repeat-like"/>
    <property type="match status" value="1"/>
</dbReference>
<feature type="repeat" description="WD" evidence="3">
    <location>
        <begin position="1096"/>
        <end position="1137"/>
    </location>
</feature>
<feature type="repeat" description="WD" evidence="3">
    <location>
        <begin position="673"/>
        <end position="713"/>
    </location>
</feature>
<dbReference type="Gene3D" id="3.40.50.300">
    <property type="entry name" value="P-loop containing nucleotide triphosphate hydrolases"/>
    <property type="match status" value="1"/>
</dbReference>
<dbReference type="InterPro" id="IPR056884">
    <property type="entry name" value="NPHP3-like_N"/>
</dbReference>
<dbReference type="PROSITE" id="PS50294">
    <property type="entry name" value="WD_REPEATS_REGION"/>
    <property type="match status" value="12"/>
</dbReference>
<dbReference type="InterPro" id="IPR011047">
    <property type="entry name" value="Quinoprotein_ADH-like_sf"/>
</dbReference>
<evidence type="ECO:0000256" key="1">
    <source>
        <dbReference type="ARBA" id="ARBA00022574"/>
    </source>
</evidence>
<keyword evidence="1 3" id="KW-0853">WD repeat</keyword>
<feature type="repeat" description="WD" evidence="3">
    <location>
        <begin position="840"/>
        <end position="881"/>
    </location>
</feature>
<dbReference type="SMART" id="SM00320">
    <property type="entry name" value="WD40"/>
    <property type="match status" value="14"/>
</dbReference>
<feature type="repeat" description="WD" evidence="3">
    <location>
        <begin position="1062"/>
        <end position="1094"/>
    </location>
</feature>
<feature type="repeat" description="WD" evidence="3">
    <location>
        <begin position="968"/>
        <end position="1009"/>
    </location>
</feature>
<sequence>MSVQIGGSGSFSQYNNPQFNDIGRDQIINNNYYGDSASTFLKTLQHATDAGPDPSKLCLPNTRMHIRALIRDWALMPHSQRMLLLSGVAGSGKSAIVHQLARELEDSGFAIAPFFAFNRSNRDRHFSKLAFTWAKGLARRCPQYLSYLRELDISSLERAPPLEQHHALLFREQAHVAMEKPVVFVIDALDECPDDEFNHIYRLLTQLLSSTSLPKSYHFLLTCRPNQDIDEIFDQPSAWKLSLDNEEHTIDDIRAFVQHELECHPRVKHLVDDVVSASQEVFECAAVLCRELTLSRPRSSEAQRKLVNAMRTQKTTSLYGTYRQVLDIYIKHDENLLRAFRRLMCWIFLVRSPQRRQVFHEFAVVSLPDDDQRDVHEVLSWLGSLLSGATSDSTPILPLHTSLRDFLVDRSKSDVYCVDIGTRAQQELALSCLKLMNAKLKFNICHFPTSCVLNVEIPDLAERVAKHISPSLQYASLNAAFHMQSTTELPLEGHDGQSALGAQKHDTLALVIALAAELGRFLAKKFLYWLEAHSCMGTSTGGPAAMLPQFLAWSKAVRNTDLETVLIDCMKFEKRFREGYMLSAPQVYYSGLVFAPKASKIRKICEKLIHVPFILASGGEETWPPTETLVIRANSKVHSIAISHDGTKIASVTGDYNIRVWDVETGELIGIPLQGHVDDISSIVFWPDGTKIVSRSNDIICIWDVETGKQVGRLHGRDASVYSAVFSSDGTKIATGTFDNTTRVWDLETGNQVGAGLQGHGASVDTAMFSPDGTKIVSRSNDDTICAWDVETGELVSRLVHRSSVTSVAFSPDGTKLVSGSQETIHVWDLDTGELVGAPLHGHERWVTSVAFLPDGTKIVSGSDDNTVRIWDVETGQQVGAPLLGHWSRVNSVVFSPDGTKIVSGSDDDTIRVWGVETGQLVDAPLQTHESLVTFAFSLDGRKIVSGSDDNTIRVWDVETGEQVGTPLRGHESGVNSVAFSPDGTKIVSGSDDNTIRVWDVETGQQVGTPLQGHGSAVNSVVFSPDGTKIVSGSNDHTVRVWDVETGQLVDTPLQTHESFVTFAFSLDGRKIVSGSDDNTIRVWDVETGEQVGTPLRGHRSRVNSVVFSPDGTKIVSGSNDHTIRLWDVETGQQVRAPLGGRHDVCVNSVAFSPDGTKIVSGSDDYKVHVWDVETREQIGAPLLGHESGVTSVAFSPDGTKIVSGSDDCTVRVWELRGHVNLPFLFRRNDWIMLSEAYQDYPVLWIPDAFRGSHFESYPCVLLISALPKIRRDVLGTAWGPRWMEILRDREEES</sequence>
<proteinExistence type="predicted"/>
<dbReference type="InterPro" id="IPR007111">
    <property type="entry name" value="NACHT_NTPase"/>
</dbReference>
<dbReference type="InterPro" id="IPR020472">
    <property type="entry name" value="WD40_PAC1"/>
</dbReference>
<dbReference type="SUPFAM" id="SSF50998">
    <property type="entry name" value="Quinoprotein alcohol dehydrogenase-like"/>
    <property type="match status" value="1"/>
</dbReference>
<dbReference type="SUPFAM" id="SSF52540">
    <property type="entry name" value="P-loop containing nucleoside triphosphate hydrolases"/>
    <property type="match status" value="1"/>
</dbReference>
<dbReference type="Pfam" id="PF00400">
    <property type="entry name" value="WD40"/>
    <property type="match status" value="14"/>
</dbReference>
<dbReference type="PRINTS" id="PR00320">
    <property type="entry name" value="GPROTEINBRPT"/>
</dbReference>
<feature type="repeat" description="WD" evidence="3">
    <location>
        <begin position="883"/>
        <end position="924"/>
    </location>
</feature>
<dbReference type="PANTHER" id="PTHR19879">
    <property type="entry name" value="TRANSCRIPTION INITIATION FACTOR TFIID"/>
    <property type="match status" value="1"/>
</dbReference>
<evidence type="ECO:0000313" key="5">
    <source>
        <dbReference type="EMBL" id="KAL0947904.1"/>
    </source>
</evidence>
<dbReference type="PROSITE" id="PS50837">
    <property type="entry name" value="NACHT"/>
    <property type="match status" value="1"/>
</dbReference>
<dbReference type="EMBL" id="JASNQZ010000014">
    <property type="protein sequence ID" value="KAL0947904.1"/>
    <property type="molecule type" value="Genomic_DNA"/>
</dbReference>
<organism evidence="5 6">
    <name type="scientific">Hohenbuehelia grisea</name>
    <dbReference type="NCBI Taxonomy" id="104357"/>
    <lineage>
        <taxon>Eukaryota</taxon>
        <taxon>Fungi</taxon>
        <taxon>Dikarya</taxon>
        <taxon>Basidiomycota</taxon>
        <taxon>Agaricomycotina</taxon>
        <taxon>Agaricomycetes</taxon>
        <taxon>Agaricomycetidae</taxon>
        <taxon>Agaricales</taxon>
        <taxon>Pleurotineae</taxon>
        <taxon>Pleurotaceae</taxon>
        <taxon>Hohenbuehelia</taxon>
    </lineage>
</organism>
<feature type="repeat" description="WD" evidence="3">
    <location>
        <begin position="630"/>
        <end position="671"/>
    </location>
</feature>
<dbReference type="InterPro" id="IPR015943">
    <property type="entry name" value="WD40/YVTN_repeat-like_dom_sf"/>
</dbReference>
<name>A0ABR3IXE2_9AGAR</name>
<reference evidence="6" key="1">
    <citation type="submission" date="2024-06" db="EMBL/GenBank/DDBJ databases">
        <title>Multi-omics analyses provide insights into the biosynthesis of the anticancer antibiotic pleurotin in Hohenbuehelia grisea.</title>
        <authorList>
            <person name="Weaver J.A."/>
            <person name="Alberti F."/>
        </authorList>
    </citation>
    <scope>NUCLEOTIDE SEQUENCE [LARGE SCALE GENOMIC DNA]</scope>
    <source>
        <strain evidence="6">T-177</strain>
    </source>
</reference>
<evidence type="ECO:0000313" key="6">
    <source>
        <dbReference type="Proteomes" id="UP001556367"/>
    </source>
</evidence>
<gene>
    <name evidence="5" type="ORF">HGRIS_010539</name>
</gene>
<accession>A0ABR3IXE2</accession>
<feature type="domain" description="NACHT" evidence="4">
    <location>
        <begin position="81"/>
        <end position="231"/>
    </location>
</feature>
<evidence type="ECO:0000256" key="3">
    <source>
        <dbReference type="PROSITE-ProRule" id="PRU00221"/>
    </source>
</evidence>
<evidence type="ECO:0000256" key="2">
    <source>
        <dbReference type="ARBA" id="ARBA00022737"/>
    </source>
</evidence>
<dbReference type="InterPro" id="IPR001680">
    <property type="entry name" value="WD40_rpt"/>
</dbReference>
<feature type="repeat" description="WD" evidence="3">
    <location>
        <begin position="714"/>
        <end position="755"/>
    </location>
</feature>